<keyword evidence="2" id="KW-1185">Reference proteome</keyword>
<proteinExistence type="predicted"/>
<sequence>IILQQFQFEVKYRKGKANANADTLSRINELQTPNSLESTSITDHG</sequence>
<accession>A0A9W4TCX8</accession>
<dbReference type="Proteomes" id="UP001153678">
    <property type="component" value="Unassembled WGS sequence"/>
</dbReference>
<comment type="caution">
    <text evidence="1">The sequence shown here is derived from an EMBL/GenBank/DDBJ whole genome shotgun (WGS) entry which is preliminary data.</text>
</comment>
<dbReference type="EMBL" id="CAMKVN010025785">
    <property type="protein sequence ID" value="CAI2200896.1"/>
    <property type="molecule type" value="Genomic_DNA"/>
</dbReference>
<organism evidence="1 2">
    <name type="scientific">Funneliformis geosporum</name>
    <dbReference type="NCBI Taxonomy" id="1117311"/>
    <lineage>
        <taxon>Eukaryota</taxon>
        <taxon>Fungi</taxon>
        <taxon>Fungi incertae sedis</taxon>
        <taxon>Mucoromycota</taxon>
        <taxon>Glomeromycotina</taxon>
        <taxon>Glomeromycetes</taxon>
        <taxon>Glomerales</taxon>
        <taxon>Glomeraceae</taxon>
        <taxon>Funneliformis</taxon>
    </lineage>
</organism>
<dbReference type="AlphaFoldDB" id="A0A9W4TCX8"/>
<dbReference type="OrthoDB" id="2444813at2759"/>
<evidence type="ECO:0000313" key="2">
    <source>
        <dbReference type="Proteomes" id="UP001153678"/>
    </source>
</evidence>
<protein>
    <submittedName>
        <fullName evidence="1">10069_t:CDS:1</fullName>
    </submittedName>
</protein>
<feature type="non-terminal residue" evidence="1">
    <location>
        <position position="1"/>
    </location>
</feature>
<reference evidence="1" key="1">
    <citation type="submission" date="2022-08" db="EMBL/GenBank/DDBJ databases">
        <authorList>
            <person name="Kallberg Y."/>
            <person name="Tangrot J."/>
            <person name="Rosling A."/>
        </authorList>
    </citation>
    <scope>NUCLEOTIDE SEQUENCE</scope>
    <source>
        <strain evidence="1">Wild A</strain>
    </source>
</reference>
<evidence type="ECO:0000313" key="1">
    <source>
        <dbReference type="EMBL" id="CAI2200896.1"/>
    </source>
</evidence>
<gene>
    <name evidence="1" type="ORF">FWILDA_LOCUS19796</name>
</gene>
<name>A0A9W4TCX8_9GLOM</name>